<proteinExistence type="predicted"/>
<reference evidence="1" key="1">
    <citation type="submission" date="2020-10" db="EMBL/GenBank/DDBJ databases">
        <authorList>
            <person name="Gilroy R."/>
        </authorList>
    </citation>
    <scope>NUCLEOTIDE SEQUENCE</scope>
    <source>
        <strain evidence="1">CHK147-3167</strain>
    </source>
</reference>
<dbReference type="EMBL" id="DVFV01000118">
    <property type="protein sequence ID" value="HIQ91328.1"/>
    <property type="molecule type" value="Genomic_DNA"/>
</dbReference>
<name>A0A9D0ZRR6_9FIRM</name>
<dbReference type="AlphaFoldDB" id="A0A9D0ZRR6"/>
<protein>
    <submittedName>
        <fullName evidence="1">RloB domain-containing protein</fullName>
    </submittedName>
</protein>
<dbReference type="InterPro" id="IPR025591">
    <property type="entry name" value="RloB"/>
</dbReference>
<organism evidence="1 2">
    <name type="scientific">Candidatus Coprosoma intestinipullorum</name>
    <dbReference type="NCBI Taxonomy" id="2840752"/>
    <lineage>
        <taxon>Bacteria</taxon>
        <taxon>Bacillati</taxon>
        <taxon>Bacillota</taxon>
        <taxon>Bacillota incertae sedis</taxon>
        <taxon>Candidatus Coprosoma</taxon>
    </lineage>
</organism>
<gene>
    <name evidence="1" type="ORF">IAB27_06890</name>
</gene>
<feature type="non-terminal residue" evidence="1">
    <location>
        <position position="222"/>
    </location>
</feature>
<dbReference type="Proteomes" id="UP000886786">
    <property type="component" value="Unassembled WGS sequence"/>
</dbReference>
<sequence>MRIKEEFASQRKSEVTTYKPKIIIASEGSCSEPKYFEGLNHSALTENKEIINLLRDYASKTNSHPNFIVSMYQEFLINNDNKITIKEIKHKIENYNKDNGNKTNTTKINNLIDSLYNENQIIELDEIEKFLFTILKEEIYTDFINNFITYFEAQNITYSPETDSINIVIDRDKDNFFENQYDNILKFCHKNGINLYVSNPNFEFWLMLHFDKVNKLDYQKMY</sequence>
<dbReference type="Pfam" id="PF13707">
    <property type="entry name" value="RloB"/>
    <property type="match status" value="1"/>
</dbReference>
<evidence type="ECO:0000313" key="2">
    <source>
        <dbReference type="Proteomes" id="UP000886786"/>
    </source>
</evidence>
<evidence type="ECO:0000313" key="1">
    <source>
        <dbReference type="EMBL" id="HIQ91328.1"/>
    </source>
</evidence>
<reference evidence="1" key="2">
    <citation type="journal article" date="2021" name="PeerJ">
        <title>Extensive microbial diversity within the chicken gut microbiome revealed by metagenomics and culture.</title>
        <authorList>
            <person name="Gilroy R."/>
            <person name="Ravi A."/>
            <person name="Getino M."/>
            <person name="Pursley I."/>
            <person name="Horton D.L."/>
            <person name="Alikhan N.F."/>
            <person name="Baker D."/>
            <person name="Gharbi K."/>
            <person name="Hall N."/>
            <person name="Watson M."/>
            <person name="Adriaenssens E.M."/>
            <person name="Foster-Nyarko E."/>
            <person name="Jarju S."/>
            <person name="Secka A."/>
            <person name="Antonio M."/>
            <person name="Oren A."/>
            <person name="Chaudhuri R.R."/>
            <person name="La Ragione R."/>
            <person name="Hildebrand F."/>
            <person name="Pallen M.J."/>
        </authorList>
    </citation>
    <scope>NUCLEOTIDE SEQUENCE</scope>
    <source>
        <strain evidence="1">CHK147-3167</strain>
    </source>
</reference>
<comment type="caution">
    <text evidence="1">The sequence shown here is derived from an EMBL/GenBank/DDBJ whole genome shotgun (WGS) entry which is preliminary data.</text>
</comment>
<accession>A0A9D0ZRR6</accession>